<evidence type="ECO:0000256" key="4">
    <source>
        <dbReference type="ARBA" id="ARBA00022729"/>
    </source>
</evidence>
<accession>A0A1H0NLX0</accession>
<feature type="chain" id="PRO_5011770590" evidence="6">
    <location>
        <begin position="26"/>
        <end position="749"/>
    </location>
</feature>
<dbReference type="SUPFAM" id="SSF82171">
    <property type="entry name" value="DPP6 N-terminal domain-like"/>
    <property type="match status" value="1"/>
</dbReference>
<evidence type="ECO:0000256" key="2">
    <source>
        <dbReference type="ARBA" id="ARBA00009820"/>
    </source>
</evidence>
<dbReference type="NCBIfam" id="TIGR01451">
    <property type="entry name" value="B_ant_repeat"/>
    <property type="match status" value="1"/>
</dbReference>
<feature type="signal peptide" evidence="6">
    <location>
        <begin position="1"/>
        <end position="25"/>
    </location>
</feature>
<dbReference type="PANTHER" id="PTHR36842">
    <property type="entry name" value="PROTEIN TOLB HOMOLOG"/>
    <property type="match status" value="1"/>
</dbReference>
<dbReference type="AlphaFoldDB" id="A0A1H0NLX0"/>
<feature type="compositionally biased region" description="Polar residues" evidence="5">
    <location>
        <begin position="574"/>
        <end position="583"/>
    </location>
</feature>
<feature type="region of interest" description="Disordered" evidence="5">
    <location>
        <begin position="721"/>
        <end position="749"/>
    </location>
</feature>
<dbReference type="Proteomes" id="UP000199651">
    <property type="component" value="Unassembled WGS sequence"/>
</dbReference>
<dbReference type="RefSeq" id="WP_091375309.1">
    <property type="nucleotide sequence ID" value="NZ_FNDV01000002.1"/>
</dbReference>
<dbReference type="NCBIfam" id="NF033679">
    <property type="entry name" value="DNRLRE_dom"/>
    <property type="match status" value="1"/>
</dbReference>
<evidence type="ECO:0000313" key="10">
    <source>
        <dbReference type="Proteomes" id="UP000199651"/>
    </source>
</evidence>
<dbReference type="EMBL" id="FNJB01000005">
    <property type="protein sequence ID" value="SDO93548.1"/>
    <property type="molecule type" value="Genomic_DNA"/>
</dbReference>
<keyword evidence="4 6" id="KW-0732">Signal</keyword>
<evidence type="ECO:0000256" key="6">
    <source>
        <dbReference type="SAM" id="SignalP"/>
    </source>
</evidence>
<reference evidence="10" key="1">
    <citation type="submission" date="2016-10" db="EMBL/GenBank/DDBJ databases">
        <authorList>
            <person name="Varghese N."/>
            <person name="Submissions S."/>
        </authorList>
    </citation>
    <scope>NUCLEOTIDE SEQUENCE [LARGE SCALE GENOMIC DNA]</scope>
    <source>
        <strain evidence="10">IBRC-M 10655</strain>
    </source>
</reference>
<organism evidence="9 10">
    <name type="scientific">Actinokineospora alba</name>
    <dbReference type="NCBI Taxonomy" id="504798"/>
    <lineage>
        <taxon>Bacteria</taxon>
        <taxon>Bacillati</taxon>
        <taxon>Actinomycetota</taxon>
        <taxon>Actinomycetes</taxon>
        <taxon>Pseudonocardiales</taxon>
        <taxon>Pseudonocardiaceae</taxon>
        <taxon>Actinokineospora</taxon>
    </lineage>
</organism>
<dbReference type="Gene3D" id="2.60.40.1170">
    <property type="entry name" value="Mu homology domain, subdomain B"/>
    <property type="match status" value="1"/>
</dbReference>
<evidence type="ECO:0000256" key="1">
    <source>
        <dbReference type="ARBA" id="ARBA00004613"/>
    </source>
</evidence>
<dbReference type="InterPro" id="IPR011659">
    <property type="entry name" value="WD40"/>
</dbReference>
<evidence type="ECO:0000259" key="7">
    <source>
        <dbReference type="Pfam" id="PF01345"/>
    </source>
</evidence>
<comment type="similarity">
    <text evidence="2">Belongs to the TolB family.</text>
</comment>
<feature type="domain" description="Carbohydrate-binding module family 96" evidence="8">
    <location>
        <begin position="589"/>
        <end position="745"/>
    </location>
</feature>
<proteinExistence type="inferred from homology"/>
<dbReference type="STRING" id="504798.SAMN05421871_102443"/>
<feature type="compositionally biased region" description="Polar residues" evidence="5">
    <location>
        <begin position="735"/>
        <end position="749"/>
    </location>
</feature>
<evidence type="ECO:0000259" key="8">
    <source>
        <dbReference type="Pfam" id="PF24517"/>
    </source>
</evidence>
<dbReference type="PANTHER" id="PTHR36842:SF1">
    <property type="entry name" value="PROTEIN TOLB"/>
    <property type="match status" value="1"/>
</dbReference>
<evidence type="ECO:0000256" key="3">
    <source>
        <dbReference type="ARBA" id="ARBA00022525"/>
    </source>
</evidence>
<dbReference type="Pfam" id="PF01345">
    <property type="entry name" value="DUF11"/>
    <property type="match status" value="1"/>
</dbReference>
<dbReference type="GO" id="GO:0005576">
    <property type="term" value="C:extracellular region"/>
    <property type="evidence" value="ECO:0007669"/>
    <property type="project" value="UniProtKB-SubCell"/>
</dbReference>
<dbReference type="InterPro" id="IPR055372">
    <property type="entry name" value="CBM96"/>
</dbReference>
<gene>
    <name evidence="9" type="ORF">SAMN05192558_105393</name>
</gene>
<keyword evidence="10" id="KW-1185">Reference proteome</keyword>
<name>A0A1H0NLX0_9PSEU</name>
<dbReference type="OrthoDB" id="39703at2"/>
<keyword evidence="3" id="KW-0964">Secreted</keyword>
<protein>
    <submittedName>
        <fullName evidence="9">Conserved repeat domain-containing protein</fullName>
    </submittedName>
</protein>
<feature type="region of interest" description="Disordered" evidence="5">
    <location>
        <begin position="555"/>
        <end position="583"/>
    </location>
</feature>
<dbReference type="Gene3D" id="2.120.10.30">
    <property type="entry name" value="TolB, C-terminal domain"/>
    <property type="match status" value="2"/>
</dbReference>
<dbReference type="Pfam" id="PF07676">
    <property type="entry name" value="PD40"/>
    <property type="match status" value="5"/>
</dbReference>
<comment type="subcellular location">
    <subcellularLocation>
        <location evidence="1">Secreted</location>
    </subcellularLocation>
</comment>
<dbReference type="InterPro" id="IPR047589">
    <property type="entry name" value="DUF11_rpt"/>
</dbReference>
<sequence>MRPRLANRVLTIGALVAGMTVPVAAIGAAATYDTTIVSRASGAAGAAATGDAGAPSISADGRFVAFSSTADNLSDQDSDAHSNVYVRDLQAGTTTLVSRAAEVAADGDSSDPSISADGRYVAFVSVATNLDAQAQDICPEYWYGEPVPCANIFVRDLQAGTTTLVSRADGATGVGANGGSYTPAISPDGGRVLFQSVAENLSGQDVNDCVGYTETGEFPVPCLNIFIRDVRTGATTYLAPGDHETRSVYCGPAVSPDGRYAAIETERVVRMVDLGTGAMTLVSRANGRDGVAAGGTCPSISADGRRVAFEASSSLDENGCCGGWGWPEVYVRDLSAGTTTLVSRTYFHAPTLGKPSGHPSISADGRHVAFASSNPDLSPNGVGVYLRDLQTGELTYVSRRSGAGGAPMGGGDPSLAADGRVVAFAARAEGLDPAADQYNHVFARELATTPTPPRADLALSMTASTTVPAVGSDVTFTVTVTNAGPDSASGIVVAAGLPPSLTFVSATPSQGAYTAASGAWTVGSLVSGAGATLRIVANAGTATTSVTKAEVTAVDQTDPDSAPGNGNPAEDDQSSVTVTPTQQPSCAPATAIAAADSWIGQNGPSVNHGMEATLKVRSKRYANARALARFTLPAIPAGCQVSSAKLRLFATSATPGRTLRVQALTAPWNETTVTWRDQPGTTAYAATATSGPGWVEWTVTTQVNAMYSGANNGLRVRDAAEDSTGAEQNFAGRDSGTNKPQLTVTFAPR</sequence>
<dbReference type="InterPro" id="IPR001434">
    <property type="entry name" value="OmcB-like_DUF11"/>
</dbReference>
<evidence type="ECO:0000256" key="5">
    <source>
        <dbReference type="SAM" id="MobiDB-lite"/>
    </source>
</evidence>
<evidence type="ECO:0000313" key="9">
    <source>
        <dbReference type="EMBL" id="SDO93548.1"/>
    </source>
</evidence>
<dbReference type="InterPro" id="IPR011042">
    <property type="entry name" value="6-blade_b-propeller_TolB-like"/>
</dbReference>
<feature type="domain" description="DUF11" evidence="7">
    <location>
        <begin position="456"/>
        <end position="562"/>
    </location>
</feature>
<dbReference type="Pfam" id="PF24517">
    <property type="entry name" value="CBM96"/>
    <property type="match status" value="1"/>
</dbReference>